<dbReference type="PROSITE" id="PS50887">
    <property type="entry name" value="GGDEF"/>
    <property type="match status" value="1"/>
</dbReference>
<dbReference type="NCBIfam" id="TIGR00229">
    <property type="entry name" value="sensory_box"/>
    <property type="match status" value="1"/>
</dbReference>
<dbReference type="Gene3D" id="3.30.450.20">
    <property type="entry name" value="PAS domain"/>
    <property type="match status" value="1"/>
</dbReference>
<dbReference type="SUPFAM" id="SSF141868">
    <property type="entry name" value="EAL domain-like"/>
    <property type="match status" value="1"/>
</dbReference>
<feature type="domain" description="GGDEF" evidence="4">
    <location>
        <begin position="368"/>
        <end position="502"/>
    </location>
</feature>
<dbReference type="FunFam" id="3.20.20.450:FF:000001">
    <property type="entry name" value="Cyclic di-GMP phosphodiesterase yahA"/>
    <property type="match status" value="1"/>
</dbReference>
<evidence type="ECO:0000259" key="3">
    <source>
        <dbReference type="PROSITE" id="PS50883"/>
    </source>
</evidence>
<dbReference type="Proteomes" id="UP000236959">
    <property type="component" value="Unassembled WGS sequence"/>
</dbReference>
<dbReference type="Gene3D" id="3.20.20.450">
    <property type="entry name" value="EAL domain"/>
    <property type="match status" value="1"/>
</dbReference>
<sequence>MVLNWSRQLADLIGPEDGASLASELARLNDIPQLRKGDELYLTGEWLQTLVDQVTDYIFVKDRKSRFVMANRQVAIDIGYSDFSELLGKTDLELHPHEIGSGFMEIEAQVMATKVPQIDHEEFLILPSGRRKWFSASKYPVTNDRDEVVGIMGICRDTTERKKAEKLQQGQNKVLQEIAGGKPLGDVLATLVLTIEDQLDGVVGSVMLTDESGTRLLYGVAPNLPKAYVDQTNRLPVGPRMGSCGTAIHTRESVFVDDVRTHELWEDHQDIMRNFDMRSCWSVPFFSKDSRALGTFGLYSREVRFPTEHEKRLATEAARLASIAVERDQAESKIRYLAHHDVLTGLPNRQEFKHKLEEKVETSRKSGEPVAVVFVDLDNFKFVNDSFGHTIGDQVLAIIAERIKSVLAGNHEAIRFGGDEFVLIVEGGSALKADLQGLMNVLRAEIAKTIHIGDLSFHVTCSIGAACYPQDAQDAAELLKNADKAMFEAKSSGRDGFKIYDQTRPEKSVNKLTLLEEMRTGIENGEFFLEYQPQYNLVSGRIVGAEALVRWQHPVLGRLMPGEFIALAEESGLIVPLGRWVLHEACRQNRQWQDDGLTPITMGVNVSVRQFRDSGLISDVTAALKDTGLEAGYLELEVTESLLIQNADQAVRLMDDFRRIGLKLAIDDFGTGYSSLAALKSFPLTRLKIDRSFIRDLDFDESDRSIARAIISLGRELGLNVVAEGVESAKQQAFLASCRCETVQGFHFGRPMNATRFGKLLAMTLTPLDSHFGRMERRA</sequence>
<dbReference type="InterPro" id="IPR035919">
    <property type="entry name" value="EAL_sf"/>
</dbReference>
<keyword evidence="6" id="KW-1185">Reference proteome</keyword>
<dbReference type="InterPro" id="IPR003018">
    <property type="entry name" value="GAF"/>
</dbReference>
<organism evidence="5 6">
    <name type="scientific">Roseibium marinum</name>
    <dbReference type="NCBI Taxonomy" id="281252"/>
    <lineage>
        <taxon>Bacteria</taxon>
        <taxon>Pseudomonadati</taxon>
        <taxon>Pseudomonadota</taxon>
        <taxon>Alphaproteobacteria</taxon>
        <taxon>Hyphomicrobiales</taxon>
        <taxon>Stappiaceae</taxon>
        <taxon>Roseibium</taxon>
    </lineage>
</organism>
<dbReference type="PROSITE" id="PS50113">
    <property type="entry name" value="PAC"/>
    <property type="match status" value="1"/>
</dbReference>
<dbReference type="PANTHER" id="PTHR44757">
    <property type="entry name" value="DIGUANYLATE CYCLASE DGCP"/>
    <property type="match status" value="1"/>
</dbReference>
<comment type="catalytic activity">
    <reaction evidence="1">
        <text>3',3'-c-di-GMP + H2O = 5'-phosphoguanylyl(3'-&gt;5')guanosine + H(+)</text>
        <dbReference type="Rhea" id="RHEA:24902"/>
        <dbReference type="ChEBI" id="CHEBI:15377"/>
        <dbReference type="ChEBI" id="CHEBI:15378"/>
        <dbReference type="ChEBI" id="CHEBI:58754"/>
        <dbReference type="ChEBI" id="CHEBI:58805"/>
        <dbReference type="EC" id="3.1.4.52"/>
    </reaction>
    <physiologicalReaction direction="left-to-right" evidence="1">
        <dbReference type="Rhea" id="RHEA:24903"/>
    </physiologicalReaction>
</comment>
<dbReference type="SUPFAM" id="SSF55785">
    <property type="entry name" value="PYP-like sensor domain (PAS domain)"/>
    <property type="match status" value="1"/>
</dbReference>
<dbReference type="InterPro" id="IPR013656">
    <property type="entry name" value="PAS_4"/>
</dbReference>
<dbReference type="Pfam" id="PF00563">
    <property type="entry name" value="EAL"/>
    <property type="match status" value="1"/>
</dbReference>
<name>A0A2S3UJF5_9HYPH</name>
<dbReference type="PANTHER" id="PTHR44757:SF2">
    <property type="entry name" value="BIOFILM ARCHITECTURE MAINTENANCE PROTEIN MBAA"/>
    <property type="match status" value="1"/>
</dbReference>
<dbReference type="PIRSF" id="PIRSF005925">
    <property type="entry name" value="Dos"/>
    <property type="match status" value="1"/>
</dbReference>
<dbReference type="GO" id="GO:0071732">
    <property type="term" value="P:cellular response to nitric oxide"/>
    <property type="evidence" value="ECO:0007669"/>
    <property type="project" value="UniProtKB-ARBA"/>
</dbReference>
<dbReference type="InterPro" id="IPR035965">
    <property type="entry name" value="PAS-like_dom_sf"/>
</dbReference>
<gene>
    <name evidence="5" type="ORF">CLV41_1232</name>
</gene>
<dbReference type="InterPro" id="IPR000700">
    <property type="entry name" value="PAS-assoc_C"/>
</dbReference>
<dbReference type="SMART" id="SM00052">
    <property type="entry name" value="EAL"/>
    <property type="match status" value="1"/>
</dbReference>
<dbReference type="CDD" id="cd01949">
    <property type="entry name" value="GGDEF"/>
    <property type="match status" value="1"/>
</dbReference>
<dbReference type="InterPro" id="IPR029787">
    <property type="entry name" value="Nucleotide_cyclase"/>
</dbReference>
<feature type="domain" description="EAL" evidence="3">
    <location>
        <begin position="511"/>
        <end position="765"/>
    </location>
</feature>
<dbReference type="Pfam" id="PF13185">
    <property type="entry name" value="GAF_2"/>
    <property type="match status" value="1"/>
</dbReference>
<evidence type="ECO:0000259" key="4">
    <source>
        <dbReference type="PROSITE" id="PS50887"/>
    </source>
</evidence>
<dbReference type="SMART" id="SM00267">
    <property type="entry name" value="GGDEF"/>
    <property type="match status" value="1"/>
</dbReference>
<dbReference type="SMART" id="SM00065">
    <property type="entry name" value="GAF"/>
    <property type="match status" value="1"/>
</dbReference>
<evidence type="ECO:0000259" key="2">
    <source>
        <dbReference type="PROSITE" id="PS50113"/>
    </source>
</evidence>
<dbReference type="FunFam" id="3.30.70.270:FF:000001">
    <property type="entry name" value="Diguanylate cyclase domain protein"/>
    <property type="match status" value="1"/>
</dbReference>
<dbReference type="InterPro" id="IPR000014">
    <property type="entry name" value="PAS"/>
</dbReference>
<dbReference type="Gene3D" id="3.30.70.270">
    <property type="match status" value="1"/>
</dbReference>
<dbReference type="Pfam" id="PF08448">
    <property type="entry name" value="PAS_4"/>
    <property type="match status" value="1"/>
</dbReference>
<comment type="caution">
    <text evidence="5">The sequence shown here is derived from an EMBL/GenBank/DDBJ whole genome shotgun (WGS) entry which is preliminary data.</text>
</comment>
<dbReference type="SUPFAM" id="SSF55073">
    <property type="entry name" value="Nucleotide cyclase"/>
    <property type="match status" value="1"/>
</dbReference>
<reference evidence="5 6" key="1">
    <citation type="submission" date="2018-01" db="EMBL/GenBank/DDBJ databases">
        <title>Genomic Encyclopedia of Archaeal and Bacterial Type Strains, Phase II (KMG-II): from individual species to whole genera.</title>
        <authorList>
            <person name="Goeker M."/>
        </authorList>
    </citation>
    <scope>NUCLEOTIDE SEQUENCE [LARGE SCALE GENOMIC DNA]</scope>
    <source>
        <strain evidence="5 6">DSM 17023</strain>
    </source>
</reference>
<proteinExistence type="predicted"/>
<dbReference type="Pfam" id="PF00990">
    <property type="entry name" value="GGDEF"/>
    <property type="match status" value="1"/>
</dbReference>
<evidence type="ECO:0000313" key="6">
    <source>
        <dbReference type="Proteomes" id="UP000236959"/>
    </source>
</evidence>
<dbReference type="AlphaFoldDB" id="A0A2S3UJF5"/>
<feature type="domain" description="PAC" evidence="2">
    <location>
        <begin position="118"/>
        <end position="170"/>
    </location>
</feature>
<dbReference type="CDD" id="cd01948">
    <property type="entry name" value="EAL"/>
    <property type="match status" value="1"/>
</dbReference>
<protein>
    <submittedName>
        <fullName evidence="5">PAS domain S-box-containing protein/diguanylate cyclase (GGDEF)-like protein</fullName>
    </submittedName>
</protein>
<evidence type="ECO:0000313" key="5">
    <source>
        <dbReference type="EMBL" id="POF27703.1"/>
    </source>
</evidence>
<dbReference type="GO" id="GO:0071111">
    <property type="term" value="F:cyclic-guanylate-specific phosphodiesterase activity"/>
    <property type="evidence" value="ECO:0007669"/>
    <property type="project" value="UniProtKB-EC"/>
</dbReference>
<dbReference type="InterPro" id="IPR000160">
    <property type="entry name" value="GGDEF_dom"/>
</dbReference>
<dbReference type="RefSeq" id="WP_103225645.1">
    <property type="nucleotide sequence ID" value="NZ_PPCN01000023.1"/>
</dbReference>
<dbReference type="InterPro" id="IPR029016">
    <property type="entry name" value="GAF-like_dom_sf"/>
</dbReference>
<dbReference type="InterPro" id="IPR001633">
    <property type="entry name" value="EAL_dom"/>
</dbReference>
<accession>A0A2S3UJF5</accession>
<dbReference type="EMBL" id="PPCN01000023">
    <property type="protein sequence ID" value="POF27703.1"/>
    <property type="molecule type" value="Genomic_DNA"/>
</dbReference>
<dbReference type="OrthoDB" id="9814202at2"/>
<dbReference type="PROSITE" id="PS50883">
    <property type="entry name" value="EAL"/>
    <property type="match status" value="1"/>
</dbReference>
<dbReference type="NCBIfam" id="TIGR00254">
    <property type="entry name" value="GGDEF"/>
    <property type="match status" value="1"/>
</dbReference>
<dbReference type="InterPro" id="IPR052155">
    <property type="entry name" value="Biofilm_reg_signaling"/>
</dbReference>
<evidence type="ECO:0000256" key="1">
    <source>
        <dbReference type="ARBA" id="ARBA00051114"/>
    </source>
</evidence>
<dbReference type="InterPro" id="IPR043128">
    <property type="entry name" value="Rev_trsase/Diguanyl_cyclase"/>
</dbReference>
<dbReference type="InterPro" id="IPR012226">
    <property type="entry name" value="Diguanyl_cyclase/Pdiesterase"/>
</dbReference>
<dbReference type="SUPFAM" id="SSF55781">
    <property type="entry name" value="GAF domain-like"/>
    <property type="match status" value="1"/>
</dbReference>
<dbReference type="Gene3D" id="3.30.450.40">
    <property type="match status" value="1"/>
</dbReference>